<comment type="caution">
    <text evidence="10">The sequence shown here is derived from an EMBL/GenBank/DDBJ whole genome shotgun (WGS) entry which is preliminary data.</text>
</comment>
<evidence type="ECO:0000256" key="5">
    <source>
        <dbReference type="ARBA" id="ARBA00023251"/>
    </source>
</evidence>
<reference evidence="10 11" key="1">
    <citation type="submission" date="2012-01" db="EMBL/GenBank/DDBJ databases">
        <title>The Genome Sequence of Facklamia languida CCUG 37842.</title>
        <authorList>
            <consortium name="The Broad Institute Genome Sequencing Platform"/>
            <person name="Earl A."/>
            <person name="Ward D."/>
            <person name="Feldgarden M."/>
            <person name="Gevers D."/>
            <person name="Huys G."/>
            <person name="Young S.K."/>
            <person name="Zeng Q."/>
            <person name="Gargeya S."/>
            <person name="Fitzgerald M."/>
            <person name="Haas B."/>
            <person name="Abouelleil A."/>
            <person name="Alvarado L."/>
            <person name="Arachchi H.M."/>
            <person name="Berlin A."/>
            <person name="Chapman S.B."/>
            <person name="Gearin G."/>
            <person name="Goldberg J."/>
            <person name="Griggs A."/>
            <person name="Gujja S."/>
            <person name="Hansen M."/>
            <person name="Heiman D."/>
            <person name="Howarth C."/>
            <person name="Larimer J."/>
            <person name="Lui A."/>
            <person name="MacDonald P.J.P."/>
            <person name="McCowen C."/>
            <person name="Montmayeur A."/>
            <person name="Murphy C."/>
            <person name="Neiman D."/>
            <person name="Pearson M."/>
            <person name="Priest M."/>
            <person name="Roberts A."/>
            <person name="Saif S."/>
            <person name="Shea T."/>
            <person name="Sisk P."/>
            <person name="Stolte C."/>
            <person name="Sykes S."/>
            <person name="Wortman J."/>
            <person name="Nusbaum C."/>
            <person name="Birren B."/>
        </authorList>
    </citation>
    <scope>NUCLEOTIDE SEQUENCE [LARGE SCALE GENOMIC DNA]</scope>
    <source>
        <strain evidence="10 11">CCUG 37842</strain>
    </source>
</reference>
<evidence type="ECO:0000259" key="9">
    <source>
        <dbReference type="PROSITE" id="PS51186"/>
    </source>
</evidence>
<dbReference type="InterPro" id="IPR050832">
    <property type="entry name" value="Bact_Acetyltransf"/>
</dbReference>
<comment type="catalytic activity">
    <reaction evidence="8">
        <text>kanamycin B + acetyl-CoA = N(6')-acetylkanamycin B + CoA + H(+)</text>
        <dbReference type="Rhea" id="RHEA:16449"/>
        <dbReference type="ChEBI" id="CHEBI:15378"/>
        <dbReference type="ChEBI" id="CHEBI:57287"/>
        <dbReference type="ChEBI" id="CHEBI:57288"/>
        <dbReference type="ChEBI" id="CHEBI:58390"/>
        <dbReference type="ChEBI" id="CHEBI:58549"/>
        <dbReference type="EC" id="2.3.1.82"/>
    </reaction>
</comment>
<dbReference type="EC" id="2.3.1.82" evidence="2"/>
<name>H3NHJ5_9LACT</name>
<proteinExistence type="predicted"/>
<dbReference type="Gene3D" id="3.40.630.30">
    <property type="match status" value="1"/>
</dbReference>
<sequence>MIKRAGFEDSPVLAQLALKVWDDALLADLTHEFEVMSRGDHCASFIKYVNDQPVGFANVSLRVDYVEGCETSPVGYLEGLYVEHQYRYNGYATELMKVCEQWAREQGCQEFASDCLLTNEESLAFHLSCGFQEANRLICFHKKLQDSLVEDDTYRS</sequence>
<evidence type="ECO:0000256" key="1">
    <source>
        <dbReference type="ARBA" id="ARBA00011738"/>
    </source>
</evidence>
<gene>
    <name evidence="10" type="ORF">HMPREF9708_00334</name>
</gene>
<evidence type="ECO:0000313" key="11">
    <source>
        <dbReference type="Proteomes" id="UP000006190"/>
    </source>
</evidence>
<dbReference type="InterPro" id="IPR024170">
    <property type="entry name" value="Aminoglycoside_N6-AcTrfrase"/>
</dbReference>
<dbReference type="GO" id="GO:0047663">
    <property type="term" value="F:aminoglycoside 6'-N-acetyltransferase activity"/>
    <property type="evidence" value="ECO:0007669"/>
    <property type="project" value="UniProtKB-EC"/>
</dbReference>
<evidence type="ECO:0000256" key="4">
    <source>
        <dbReference type="ARBA" id="ARBA00022679"/>
    </source>
</evidence>
<evidence type="ECO:0000313" key="10">
    <source>
        <dbReference type="EMBL" id="EHR38250.1"/>
    </source>
</evidence>
<dbReference type="PATRIC" id="fig|883113.3.peg.338"/>
<evidence type="ECO:0000256" key="6">
    <source>
        <dbReference type="ARBA" id="ARBA00023315"/>
    </source>
</evidence>
<evidence type="ECO:0000256" key="2">
    <source>
        <dbReference type="ARBA" id="ARBA00012888"/>
    </source>
</evidence>
<dbReference type="InterPro" id="IPR000182">
    <property type="entry name" value="GNAT_dom"/>
</dbReference>
<organism evidence="10 11">
    <name type="scientific">Facklamia languida CCUG 37842</name>
    <dbReference type="NCBI Taxonomy" id="883113"/>
    <lineage>
        <taxon>Bacteria</taxon>
        <taxon>Bacillati</taxon>
        <taxon>Bacillota</taxon>
        <taxon>Bacilli</taxon>
        <taxon>Lactobacillales</taxon>
        <taxon>Aerococcaceae</taxon>
        <taxon>Facklamia</taxon>
    </lineage>
</organism>
<dbReference type="PANTHER" id="PTHR43877">
    <property type="entry name" value="AMINOALKYLPHOSPHONATE N-ACETYLTRANSFERASE-RELATED-RELATED"/>
    <property type="match status" value="1"/>
</dbReference>
<dbReference type="eggNOG" id="COG0456">
    <property type="taxonomic scope" value="Bacteria"/>
</dbReference>
<keyword evidence="4" id="KW-0808">Transferase</keyword>
<dbReference type="PROSITE" id="PS51186">
    <property type="entry name" value="GNAT"/>
    <property type="match status" value="1"/>
</dbReference>
<dbReference type="STRING" id="883113.HMPREF9708_00334"/>
<evidence type="ECO:0000256" key="3">
    <source>
        <dbReference type="ARBA" id="ARBA00017677"/>
    </source>
</evidence>
<dbReference type="RefSeq" id="WP_006308277.1">
    <property type="nucleotide sequence ID" value="NZ_JH601133.1"/>
</dbReference>
<dbReference type="SUPFAM" id="SSF55729">
    <property type="entry name" value="Acyl-CoA N-acyltransferases (Nat)"/>
    <property type="match status" value="1"/>
</dbReference>
<feature type="domain" description="N-acetyltransferase" evidence="9">
    <location>
        <begin position="1"/>
        <end position="155"/>
    </location>
</feature>
<accession>H3NHJ5</accession>
<keyword evidence="5" id="KW-0046">Antibiotic resistance</keyword>
<protein>
    <recommendedName>
        <fullName evidence="3">Aminoglycoside N(6')-acetyltransferase type 1</fullName>
        <ecNumber evidence="2">2.3.1.82</ecNumber>
    </recommendedName>
    <alternativeName>
        <fullName evidence="7">Aminoglycoside resistance protein</fullName>
    </alternativeName>
</protein>
<dbReference type="PIRSF" id="PIRSF000452">
    <property type="entry name" value="6-N-acetyltransf"/>
    <property type="match status" value="1"/>
</dbReference>
<dbReference type="Proteomes" id="UP000006190">
    <property type="component" value="Unassembled WGS sequence"/>
</dbReference>
<evidence type="ECO:0000256" key="8">
    <source>
        <dbReference type="ARBA" id="ARBA00048923"/>
    </source>
</evidence>
<comment type="subunit">
    <text evidence="1">Homodimer.</text>
</comment>
<dbReference type="GO" id="GO:0046677">
    <property type="term" value="P:response to antibiotic"/>
    <property type="evidence" value="ECO:0007669"/>
    <property type="project" value="UniProtKB-KW"/>
</dbReference>
<keyword evidence="6" id="KW-0012">Acyltransferase</keyword>
<dbReference type="NCBIfam" id="NF043067">
    <property type="entry name" value="AAC_6p_group_E"/>
    <property type="match status" value="1"/>
</dbReference>
<dbReference type="CDD" id="cd04301">
    <property type="entry name" value="NAT_SF"/>
    <property type="match status" value="1"/>
</dbReference>
<dbReference type="InterPro" id="IPR016181">
    <property type="entry name" value="Acyl_CoA_acyltransferase"/>
</dbReference>
<evidence type="ECO:0000256" key="7">
    <source>
        <dbReference type="ARBA" id="ARBA00029660"/>
    </source>
</evidence>
<dbReference type="OrthoDB" id="9805924at2"/>
<dbReference type="AlphaFoldDB" id="H3NHJ5"/>
<dbReference type="Pfam" id="PF00583">
    <property type="entry name" value="Acetyltransf_1"/>
    <property type="match status" value="1"/>
</dbReference>
<dbReference type="HOGENOM" id="CLU_127011_0_0_9"/>
<keyword evidence="11" id="KW-1185">Reference proteome</keyword>
<dbReference type="EMBL" id="AGEG01000002">
    <property type="protein sequence ID" value="EHR38250.1"/>
    <property type="molecule type" value="Genomic_DNA"/>
</dbReference>